<dbReference type="AlphaFoldDB" id="A0A8X6N1X6"/>
<name>A0A8X6N1X6_NEPPI</name>
<evidence type="ECO:0000313" key="1">
    <source>
        <dbReference type="EMBL" id="GFS89730.1"/>
    </source>
</evidence>
<proteinExistence type="predicted"/>
<keyword evidence="2" id="KW-1185">Reference proteome</keyword>
<comment type="caution">
    <text evidence="1">The sequence shown here is derived from an EMBL/GenBank/DDBJ whole genome shotgun (WGS) entry which is preliminary data.</text>
</comment>
<sequence>MLMDETKIVMKKVATLHNKTLACVFNFEERKREFPFQMEHYILYICNGTPTSQEKHLIVKYIQTLLPQNEVLNHISTEGLLPQLLRCNSVYSCVLNSFINEDE</sequence>
<dbReference type="Proteomes" id="UP000887013">
    <property type="component" value="Unassembled WGS sequence"/>
</dbReference>
<dbReference type="OrthoDB" id="6470038at2759"/>
<protein>
    <submittedName>
        <fullName evidence="1">Uncharacterized protein</fullName>
    </submittedName>
</protein>
<feature type="non-terminal residue" evidence="1">
    <location>
        <position position="103"/>
    </location>
</feature>
<organism evidence="1 2">
    <name type="scientific">Nephila pilipes</name>
    <name type="common">Giant wood spider</name>
    <name type="synonym">Nephila maculata</name>
    <dbReference type="NCBI Taxonomy" id="299642"/>
    <lineage>
        <taxon>Eukaryota</taxon>
        <taxon>Metazoa</taxon>
        <taxon>Ecdysozoa</taxon>
        <taxon>Arthropoda</taxon>
        <taxon>Chelicerata</taxon>
        <taxon>Arachnida</taxon>
        <taxon>Araneae</taxon>
        <taxon>Araneomorphae</taxon>
        <taxon>Entelegynae</taxon>
        <taxon>Araneoidea</taxon>
        <taxon>Nephilidae</taxon>
        <taxon>Nephila</taxon>
    </lineage>
</organism>
<reference evidence="1" key="1">
    <citation type="submission" date="2020-08" db="EMBL/GenBank/DDBJ databases">
        <title>Multicomponent nature underlies the extraordinary mechanical properties of spider dragline silk.</title>
        <authorList>
            <person name="Kono N."/>
            <person name="Nakamura H."/>
            <person name="Mori M."/>
            <person name="Yoshida Y."/>
            <person name="Ohtoshi R."/>
            <person name="Malay A.D."/>
            <person name="Moran D.A.P."/>
            <person name="Tomita M."/>
            <person name="Numata K."/>
            <person name="Arakawa K."/>
        </authorList>
    </citation>
    <scope>NUCLEOTIDE SEQUENCE</scope>
</reference>
<evidence type="ECO:0000313" key="2">
    <source>
        <dbReference type="Proteomes" id="UP000887013"/>
    </source>
</evidence>
<gene>
    <name evidence="1" type="ORF">NPIL_479061</name>
</gene>
<dbReference type="EMBL" id="BMAW01053169">
    <property type="protein sequence ID" value="GFS89730.1"/>
    <property type="molecule type" value="Genomic_DNA"/>
</dbReference>
<accession>A0A8X6N1X6</accession>